<comment type="caution">
    <text evidence="2">The sequence shown here is derived from an EMBL/GenBank/DDBJ whole genome shotgun (WGS) entry which is preliminary data.</text>
</comment>
<reference evidence="2" key="1">
    <citation type="submission" date="2021-03" db="EMBL/GenBank/DDBJ databases">
        <authorList>
            <person name="Tagirdzhanova G."/>
        </authorList>
    </citation>
    <scope>NUCLEOTIDE SEQUENCE</scope>
</reference>
<sequence length="579" mass="65193">MEAQKFNTRVLKKLKRSLEDDPSTDLSSVLPQSYSKRLKLLKEQGTNARGRRLLKLTGAVSCQGETKLAEEAEIKETIAIKSDSIRLADSVRDVTIVHPLSCEVENLFDTKIDTDLSTQLRQIIANGEVLWRSSGCSGHAVVKCDSDVVVKIVPRLEDYTEYDTLEYLDEHASTIPVPKPLGLLASKDTGCLLFLVKHELSRQRKSLARAQPSTASASSGKLKKKRGVNSFGSSSNKRQKRSMAADMGKFNRKDISAFFQQTALIPKDFYQPEDIYGTFSERCSIDDPATILLLTRLFFGTGSPNSFDQLSKICTTLRQNQDLPTPQATNSLRQVVQALDILDVQFSVTSVLRRYFLVSLKTHRMKLEEERQYSSSVRTRKVSRQLANISENGQSQTVSILDRADTQALRKMMEEAYPDLQLTRRTRGGPVNEYQRKLAALKERIRCGRNWKILQEKFGPSILLLIPSRDEYTISDSDVEKLSLPVLETLIEVLSEYRGAFLEAVCSKVSQIVAAIEDRRNLDKRYKFENITGATLKKERPDSSCFIEYCELNTDDHPRDPAESDDGSQGLTRVAVEEG</sequence>
<proteinExistence type="predicted"/>
<dbReference type="EMBL" id="CAJPDS010000181">
    <property type="protein sequence ID" value="CAF9941267.1"/>
    <property type="molecule type" value="Genomic_DNA"/>
</dbReference>
<protein>
    <submittedName>
        <fullName evidence="2">Uncharacterized protein</fullName>
    </submittedName>
</protein>
<feature type="region of interest" description="Disordered" evidence="1">
    <location>
        <begin position="553"/>
        <end position="579"/>
    </location>
</feature>
<keyword evidence="3" id="KW-1185">Reference proteome</keyword>
<dbReference type="AlphaFoldDB" id="A0A8H3PI02"/>
<evidence type="ECO:0000313" key="3">
    <source>
        <dbReference type="Proteomes" id="UP000664521"/>
    </source>
</evidence>
<gene>
    <name evidence="2" type="ORF">HETSPECPRED_003036</name>
</gene>
<feature type="region of interest" description="Disordered" evidence="1">
    <location>
        <begin position="206"/>
        <end position="244"/>
    </location>
</feature>
<evidence type="ECO:0000256" key="1">
    <source>
        <dbReference type="SAM" id="MobiDB-lite"/>
    </source>
</evidence>
<accession>A0A8H3PI02</accession>
<dbReference type="Proteomes" id="UP000664521">
    <property type="component" value="Unassembled WGS sequence"/>
</dbReference>
<dbReference type="OrthoDB" id="3945308at2759"/>
<evidence type="ECO:0000313" key="2">
    <source>
        <dbReference type="EMBL" id="CAF9941267.1"/>
    </source>
</evidence>
<organism evidence="2 3">
    <name type="scientific">Heterodermia speciosa</name>
    <dbReference type="NCBI Taxonomy" id="116794"/>
    <lineage>
        <taxon>Eukaryota</taxon>
        <taxon>Fungi</taxon>
        <taxon>Dikarya</taxon>
        <taxon>Ascomycota</taxon>
        <taxon>Pezizomycotina</taxon>
        <taxon>Lecanoromycetes</taxon>
        <taxon>OSLEUM clade</taxon>
        <taxon>Lecanoromycetidae</taxon>
        <taxon>Caliciales</taxon>
        <taxon>Physciaceae</taxon>
        <taxon>Heterodermia</taxon>
    </lineage>
</organism>
<name>A0A8H3PI02_9LECA</name>